<dbReference type="PANTHER" id="PTHR31677:SF253">
    <property type="entry name" value="ETHYLENE-RESPONSIVE TRANSCRIPTION FACTOR 11"/>
    <property type="match status" value="1"/>
</dbReference>
<organism evidence="8 9">
    <name type="scientific">Capsicum baccatum</name>
    <name type="common">Peruvian pepper</name>
    <dbReference type="NCBI Taxonomy" id="33114"/>
    <lineage>
        <taxon>Eukaryota</taxon>
        <taxon>Viridiplantae</taxon>
        <taxon>Streptophyta</taxon>
        <taxon>Embryophyta</taxon>
        <taxon>Tracheophyta</taxon>
        <taxon>Spermatophyta</taxon>
        <taxon>Magnoliopsida</taxon>
        <taxon>eudicotyledons</taxon>
        <taxon>Gunneridae</taxon>
        <taxon>Pentapetalae</taxon>
        <taxon>asterids</taxon>
        <taxon>lamiids</taxon>
        <taxon>Solanales</taxon>
        <taxon>Solanaceae</taxon>
        <taxon>Solanoideae</taxon>
        <taxon>Capsiceae</taxon>
        <taxon>Capsicum</taxon>
    </lineage>
</organism>
<evidence type="ECO:0000313" key="9">
    <source>
        <dbReference type="Proteomes" id="UP000224567"/>
    </source>
</evidence>
<proteinExistence type="predicted"/>
<dbReference type="Gene3D" id="3.30.730.10">
    <property type="entry name" value="AP2/ERF domain"/>
    <property type="match status" value="1"/>
</dbReference>
<dbReference type="InterPro" id="IPR036955">
    <property type="entry name" value="AP2/ERF_dom_sf"/>
</dbReference>
<dbReference type="InterPro" id="IPR001471">
    <property type="entry name" value="AP2/ERF_dom"/>
</dbReference>
<dbReference type="GO" id="GO:0009873">
    <property type="term" value="P:ethylene-activated signaling pathway"/>
    <property type="evidence" value="ECO:0007669"/>
    <property type="project" value="UniProtKB-KW"/>
</dbReference>
<evidence type="ECO:0000313" key="8">
    <source>
        <dbReference type="EMBL" id="PHT30233.1"/>
    </source>
</evidence>
<dbReference type="GO" id="GO:0005634">
    <property type="term" value="C:nucleus"/>
    <property type="evidence" value="ECO:0007669"/>
    <property type="project" value="UniProtKB-SubCell"/>
</dbReference>
<keyword evidence="4" id="KW-0238">DNA-binding</keyword>
<dbReference type="InterPro" id="IPR016177">
    <property type="entry name" value="DNA-bd_dom_sf"/>
</dbReference>
<keyword evidence="9" id="KW-1185">Reference proteome</keyword>
<sequence length="79" mass="8811">MEKDCPQVETRVEKVKGGVAKAAEKVKGVAEDVHYRGVKKRPSRKYTAESRDPRKRSNAWLGTFDTAKEAAQACDTMTI</sequence>
<keyword evidence="3" id="KW-0805">Transcription regulation</keyword>
<dbReference type="GO" id="GO:0003700">
    <property type="term" value="F:DNA-binding transcription factor activity"/>
    <property type="evidence" value="ECO:0007669"/>
    <property type="project" value="InterPro"/>
</dbReference>
<protein>
    <submittedName>
        <fullName evidence="8">Ethylene-responsive transcription factor 4</fullName>
    </submittedName>
</protein>
<dbReference type="PRINTS" id="PR00367">
    <property type="entry name" value="ETHRSPELEMNT"/>
</dbReference>
<evidence type="ECO:0000256" key="5">
    <source>
        <dbReference type="ARBA" id="ARBA00023163"/>
    </source>
</evidence>
<evidence type="ECO:0000256" key="3">
    <source>
        <dbReference type="ARBA" id="ARBA00023015"/>
    </source>
</evidence>
<dbReference type="EMBL" id="MLFT02000048">
    <property type="protein sequence ID" value="PHT30233.1"/>
    <property type="molecule type" value="Genomic_DNA"/>
</dbReference>
<reference evidence="8 9" key="1">
    <citation type="journal article" date="2017" name="Genome Biol.">
        <title>New reference genome sequences of hot pepper reveal the massive evolution of plant disease-resistance genes by retroduplication.</title>
        <authorList>
            <person name="Kim S."/>
            <person name="Park J."/>
            <person name="Yeom S.I."/>
            <person name="Kim Y.M."/>
            <person name="Seo E."/>
            <person name="Kim K.T."/>
            <person name="Kim M.S."/>
            <person name="Lee J.M."/>
            <person name="Cheong K."/>
            <person name="Shin H.S."/>
            <person name="Kim S.B."/>
            <person name="Han K."/>
            <person name="Lee J."/>
            <person name="Park M."/>
            <person name="Lee H.A."/>
            <person name="Lee H.Y."/>
            <person name="Lee Y."/>
            <person name="Oh S."/>
            <person name="Lee J.H."/>
            <person name="Choi E."/>
            <person name="Choi E."/>
            <person name="Lee S.E."/>
            <person name="Jeon J."/>
            <person name="Kim H."/>
            <person name="Choi G."/>
            <person name="Song H."/>
            <person name="Lee J."/>
            <person name="Lee S.C."/>
            <person name="Kwon J.K."/>
            <person name="Lee H.Y."/>
            <person name="Koo N."/>
            <person name="Hong Y."/>
            <person name="Kim R.W."/>
            <person name="Kang W.H."/>
            <person name="Huh J.H."/>
            <person name="Kang B.C."/>
            <person name="Yang T.J."/>
            <person name="Lee Y.H."/>
            <person name="Bennetzen J.L."/>
            <person name="Choi D."/>
        </authorList>
    </citation>
    <scope>NUCLEOTIDE SEQUENCE [LARGE SCALE GENOMIC DNA]</scope>
    <source>
        <strain evidence="9">cv. PBC81</strain>
    </source>
</reference>
<name>A0A2G2VB68_CAPBA</name>
<evidence type="ECO:0000256" key="6">
    <source>
        <dbReference type="ARBA" id="ARBA00023242"/>
    </source>
</evidence>
<keyword evidence="2" id="KW-0936">Ethylene signaling pathway</keyword>
<accession>A0A2G2VB68</accession>
<comment type="caution">
    <text evidence="8">The sequence shown here is derived from an EMBL/GenBank/DDBJ whole genome shotgun (WGS) entry which is preliminary data.</text>
</comment>
<evidence type="ECO:0000256" key="2">
    <source>
        <dbReference type="ARBA" id="ARBA00022745"/>
    </source>
</evidence>
<gene>
    <name evidence="8" type="ORF">CQW23_30162</name>
</gene>
<keyword evidence="6" id="KW-0539">Nucleus</keyword>
<dbReference type="SMART" id="SM00380">
    <property type="entry name" value="AP2"/>
    <property type="match status" value="1"/>
</dbReference>
<dbReference type="AlphaFoldDB" id="A0A2G2VB68"/>
<dbReference type="OrthoDB" id="49610at2759"/>
<reference evidence="9" key="2">
    <citation type="journal article" date="2017" name="J. Anim. Genet.">
        <title>Multiple reference genome sequences of hot pepper reveal the massive evolution of plant disease resistance genes by retroduplication.</title>
        <authorList>
            <person name="Kim S."/>
            <person name="Park J."/>
            <person name="Yeom S.-I."/>
            <person name="Kim Y.-M."/>
            <person name="Seo E."/>
            <person name="Kim K.-T."/>
            <person name="Kim M.-S."/>
            <person name="Lee J.M."/>
            <person name="Cheong K."/>
            <person name="Shin H.-S."/>
            <person name="Kim S.-B."/>
            <person name="Han K."/>
            <person name="Lee J."/>
            <person name="Park M."/>
            <person name="Lee H.-A."/>
            <person name="Lee H.-Y."/>
            <person name="Lee Y."/>
            <person name="Oh S."/>
            <person name="Lee J.H."/>
            <person name="Choi E."/>
            <person name="Choi E."/>
            <person name="Lee S.E."/>
            <person name="Jeon J."/>
            <person name="Kim H."/>
            <person name="Choi G."/>
            <person name="Song H."/>
            <person name="Lee J."/>
            <person name="Lee S.-C."/>
            <person name="Kwon J.-K."/>
            <person name="Lee H.-Y."/>
            <person name="Koo N."/>
            <person name="Hong Y."/>
            <person name="Kim R.W."/>
            <person name="Kang W.-H."/>
            <person name="Huh J.H."/>
            <person name="Kang B.-C."/>
            <person name="Yang T.-J."/>
            <person name="Lee Y.-H."/>
            <person name="Bennetzen J.L."/>
            <person name="Choi D."/>
        </authorList>
    </citation>
    <scope>NUCLEOTIDE SEQUENCE [LARGE SCALE GENOMIC DNA]</scope>
    <source>
        <strain evidence="9">cv. PBC81</strain>
    </source>
</reference>
<dbReference type="Proteomes" id="UP000224567">
    <property type="component" value="Unassembled WGS sequence"/>
</dbReference>
<comment type="subcellular location">
    <subcellularLocation>
        <location evidence="1">Nucleus</location>
    </subcellularLocation>
</comment>
<keyword evidence="5" id="KW-0804">Transcription</keyword>
<dbReference type="PANTHER" id="PTHR31677">
    <property type="entry name" value="AP2 DOMAIN CLASS TRANSCRIPTION FACTOR"/>
    <property type="match status" value="1"/>
</dbReference>
<dbReference type="STRING" id="33114.A0A2G2VB68"/>
<dbReference type="Pfam" id="PF00847">
    <property type="entry name" value="AP2"/>
    <property type="match status" value="1"/>
</dbReference>
<feature type="domain" description="AP2/ERF" evidence="7">
    <location>
        <begin position="34"/>
        <end position="79"/>
    </location>
</feature>
<dbReference type="SUPFAM" id="SSF54171">
    <property type="entry name" value="DNA-binding domain"/>
    <property type="match status" value="1"/>
</dbReference>
<evidence type="ECO:0000259" key="7">
    <source>
        <dbReference type="PROSITE" id="PS51032"/>
    </source>
</evidence>
<dbReference type="GO" id="GO:0003677">
    <property type="term" value="F:DNA binding"/>
    <property type="evidence" value="ECO:0007669"/>
    <property type="project" value="UniProtKB-KW"/>
</dbReference>
<evidence type="ECO:0000256" key="4">
    <source>
        <dbReference type="ARBA" id="ARBA00023125"/>
    </source>
</evidence>
<evidence type="ECO:0000256" key="1">
    <source>
        <dbReference type="ARBA" id="ARBA00004123"/>
    </source>
</evidence>
<dbReference type="PROSITE" id="PS51032">
    <property type="entry name" value="AP2_ERF"/>
    <property type="match status" value="1"/>
</dbReference>